<dbReference type="Pfam" id="PF03968">
    <property type="entry name" value="LptD_N"/>
    <property type="match status" value="1"/>
</dbReference>
<evidence type="ECO:0000259" key="1">
    <source>
        <dbReference type="Pfam" id="PF03968"/>
    </source>
</evidence>
<reference evidence="2" key="1">
    <citation type="submission" date="2020-10" db="EMBL/GenBank/DDBJ databases">
        <authorList>
            <person name="Gilroy R."/>
        </authorList>
    </citation>
    <scope>NUCLEOTIDE SEQUENCE</scope>
    <source>
        <strain evidence="2">CHK160-1198</strain>
    </source>
</reference>
<reference evidence="2" key="2">
    <citation type="journal article" date="2021" name="PeerJ">
        <title>Extensive microbial diversity within the chicken gut microbiome revealed by metagenomics and culture.</title>
        <authorList>
            <person name="Gilroy R."/>
            <person name="Ravi A."/>
            <person name="Getino M."/>
            <person name="Pursley I."/>
            <person name="Horton D.L."/>
            <person name="Alikhan N.F."/>
            <person name="Baker D."/>
            <person name="Gharbi K."/>
            <person name="Hall N."/>
            <person name="Watson M."/>
            <person name="Adriaenssens E.M."/>
            <person name="Foster-Nyarko E."/>
            <person name="Jarju S."/>
            <person name="Secka A."/>
            <person name="Antonio M."/>
            <person name="Oren A."/>
            <person name="Chaudhuri R.R."/>
            <person name="La Ragione R."/>
            <person name="Hildebrand F."/>
            <person name="Pallen M.J."/>
        </authorList>
    </citation>
    <scope>NUCLEOTIDE SEQUENCE</scope>
    <source>
        <strain evidence="2">CHK160-1198</strain>
    </source>
</reference>
<dbReference type="Proteomes" id="UP000824099">
    <property type="component" value="Unassembled WGS sequence"/>
</dbReference>
<dbReference type="EMBL" id="DVNI01000024">
    <property type="protein sequence ID" value="HIU63748.1"/>
    <property type="molecule type" value="Genomic_DNA"/>
</dbReference>
<proteinExistence type="predicted"/>
<organism evidence="2 3">
    <name type="scientific">Candidatus Avacidaminococcus intestinavium</name>
    <dbReference type="NCBI Taxonomy" id="2840684"/>
    <lineage>
        <taxon>Bacteria</taxon>
        <taxon>Bacillati</taxon>
        <taxon>Bacillota</taxon>
        <taxon>Negativicutes</taxon>
        <taxon>Acidaminococcales</taxon>
        <taxon>Acidaminococcaceae</taxon>
        <taxon>Acidaminococcaceae incertae sedis</taxon>
        <taxon>Candidatus Avacidaminococcus</taxon>
    </lineage>
</organism>
<name>A0A9D1MNE9_9FIRM</name>
<dbReference type="AlphaFoldDB" id="A0A9D1MNE9"/>
<accession>A0A9D1MNE9</accession>
<gene>
    <name evidence="2" type="ORF">IAB06_01730</name>
</gene>
<protein>
    <submittedName>
        <fullName evidence="2">Organic solvent tolerance protein OstA</fullName>
    </submittedName>
</protein>
<dbReference type="InterPro" id="IPR005653">
    <property type="entry name" value="OstA-like_N"/>
</dbReference>
<feature type="non-terminal residue" evidence="2">
    <location>
        <position position="1"/>
    </location>
</feature>
<feature type="domain" description="Organic solvent tolerance-like N-terminal" evidence="1">
    <location>
        <begin position="17"/>
        <end position="59"/>
    </location>
</feature>
<comment type="caution">
    <text evidence="2">The sequence shown here is derived from an EMBL/GenBank/DDBJ whole genome shotgun (WGS) entry which is preliminary data.</text>
</comment>
<sequence length="85" mass="8574">TEMITANGNVRIKSIPNNLVGSSDQATYNTGAGGVIELIGNATATQNGNTISGAKLRITGDGNTAQADGNVVLVYVPETKSAEPA</sequence>
<dbReference type="Gene3D" id="2.60.450.10">
    <property type="entry name" value="Lipopolysaccharide (LPS) transport protein A like domain"/>
    <property type="match status" value="1"/>
</dbReference>
<evidence type="ECO:0000313" key="3">
    <source>
        <dbReference type="Proteomes" id="UP000824099"/>
    </source>
</evidence>
<evidence type="ECO:0000313" key="2">
    <source>
        <dbReference type="EMBL" id="HIU63748.1"/>
    </source>
</evidence>